<dbReference type="EMBL" id="CP000510">
    <property type="protein sequence ID" value="ABM03384.1"/>
    <property type="molecule type" value="Genomic_DNA"/>
</dbReference>
<keyword evidence="9" id="KW-0051">Antiviral defense</keyword>
<dbReference type="PANTHER" id="PTHR47963:SF9">
    <property type="entry name" value="CRISPR-ASSOCIATED ENDONUCLEASE_HELICASE CAS3"/>
    <property type="match status" value="1"/>
</dbReference>
<dbReference type="SMART" id="SM00487">
    <property type="entry name" value="DEXDc"/>
    <property type="match status" value="1"/>
</dbReference>
<name>A1SV69_PSYIN</name>
<dbReference type="GO" id="GO:0003724">
    <property type="term" value="F:RNA helicase activity"/>
    <property type="evidence" value="ECO:0007669"/>
    <property type="project" value="TreeGrafter"/>
</dbReference>
<dbReference type="GO" id="GO:0005524">
    <property type="term" value="F:ATP binding"/>
    <property type="evidence" value="ECO:0007669"/>
    <property type="project" value="UniProtKB-KW"/>
</dbReference>
<dbReference type="InterPro" id="IPR027417">
    <property type="entry name" value="P-loop_NTPase"/>
</dbReference>
<dbReference type="GO" id="GO:0051607">
    <property type="term" value="P:defense response to virus"/>
    <property type="evidence" value="ECO:0007669"/>
    <property type="project" value="UniProtKB-KW"/>
</dbReference>
<dbReference type="InterPro" id="IPR050547">
    <property type="entry name" value="DEAD_box_RNA_helicases"/>
</dbReference>
<dbReference type="STRING" id="357804.Ping_1586"/>
<organism evidence="12 13">
    <name type="scientific">Psychromonas ingrahamii (strain DSM 17664 / CCUG 51855 / 37)</name>
    <dbReference type="NCBI Taxonomy" id="357804"/>
    <lineage>
        <taxon>Bacteria</taxon>
        <taxon>Pseudomonadati</taxon>
        <taxon>Pseudomonadota</taxon>
        <taxon>Gammaproteobacteria</taxon>
        <taxon>Alteromonadales</taxon>
        <taxon>Psychromonadaceae</taxon>
        <taxon>Psychromonas</taxon>
    </lineage>
</organism>
<dbReference type="InterPro" id="IPR054712">
    <property type="entry name" value="Cas3-like_dom"/>
</dbReference>
<dbReference type="KEGG" id="pin:Ping_1586"/>
<dbReference type="InterPro" id="IPR038257">
    <property type="entry name" value="CRISPR-assoc_Cas3_HD_sf"/>
</dbReference>
<dbReference type="InterPro" id="IPR001650">
    <property type="entry name" value="Helicase_C-like"/>
</dbReference>
<evidence type="ECO:0000256" key="7">
    <source>
        <dbReference type="ARBA" id="ARBA00022806"/>
    </source>
</evidence>
<feature type="domain" description="Helicase ATP-binding" evidence="10">
    <location>
        <begin position="269"/>
        <end position="453"/>
    </location>
</feature>
<evidence type="ECO:0000259" key="10">
    <source>
        <dbReference type="PROSITE" id="PS51192"/>
    </source>
</evidence>
<comment type="similarity">
    <text evidence="2">In the central section; belongs to the CRISPR-associated helicase Cas3 family.</text>
</comment>
<keyword evidence="7" id="KW-0347">Helicase</keyword>
<dbReference type="RefSeq" id="WP_011769944.1">
    <property type="nucleotide sequence ID" value="NC_008709.1"/>
</dbReference>
<evidence type="ECO:0000256" key="6">
    <source>
        <dbReference type="ARBA" id="ARBA00022801"/>
    </source>
</evidence>
<accession>A1SV69</accession>
<dbReference type="InterPro" id="IPR006474">
    <property type="entry name" value="Helicase_Cas3_CRISPR-ass_core"/>
</dbReference>
<dbReference type="SUPFAM" id="SSF52540">
    <property type="entry name" value="P-loop containing nucleoside triphosphate hydrolases"/>
    <property type="match status" value="1"/>
</dbReference>
<dbReference type="PROSITE" id="PS51643">
    <property type="entry name" value="HD_CAS3"/>
    <property type="match status" value="1"/>
</dbReference>
<protein>
    <submittedName>
        <fullName evidence="12">CRISPR-associated helicase, Cas3 family</fullName>
    </submittedName>
</protein>
<sequence>MKHLINRKNSHDEKINTYFMYWGKAKSESQATGADYHLLPYHCLDVTAVADVWLEESNILLSQISCYLDTTQDQAKRICLFFILLHDLGKFDARFQNFREDIRQILQGDDWEIEPDPTYYSHGSCGYRQFSEMFDTNEAMKAVAGHHGSCDTSQPYHDPDADDELLELDEQARKEWVEFSLDFCQLKEVPDVGDIPMLAGLCSVADWVGSSITNFTTDPSINLQQYYQDTLLRARKALVDTGMIEKSQGAGFAYLFNGYRPRGIQTLLSEMPLKAGLTLVESDTGSGKTEFALAYASSLIEAGLADGVVFGLPTQATANGLFSRVGDAAKKLFPDTKTTLAHGKSKYLMSDESGFLQQSNKRAFLGSMSVATIDQILMGVLGIRHQFVRSFGTRKSVLVLDEIHSFDAYMLGLIEQVLKGQHQAYSSVILLSATLPNTLKEKLLSTYKGKSLNNAYPLVSHTDLFATTQEFTLPKQATNKTITLKTWCSDDLLPSINQRKKMIDWVSQGAMVGVICNTVKDAQRLYHQIKIANPELKIELFHARFTFGDRKKREDQVLKNYDKNAKRTGRLLIATQVIEQSLDLDFDVLISQIAPIEFLMQRMGRLWRHERIDSGLCPRASCIKAPLFITLLPNEKITDLTSSEQLKHHYQGSGYVYQNSRLLYRTEQYLNQHPLLHFPDCYREAINYVHEEQSYSEEPQVLTSVADEYSIIADGSNYTARSLSKLQSKPLNDVDPRCALLTRDGEMSATVVLFKEDGSLLHGGDFNEQQDRENSTVALAKKHAKGIKDERYYCYKAVVDKDIIYNEMGFITTDLIDELTAGS</sequence>
<evidence type="ECO:0000313" key="12">
    <source>
        <dbReference type="EMBL" id="ABM03384.1"/>
    </source>
</evidence>
<evidence type="ECO:0000256" key="5">
    <source>
        <dbReference type="ARBA" id="ARBA00022741"/>
    </source>
</evidence>
<evidence type="ECO:0000256" key="3">
    <source>
        <dbReference type="ARBA" id="ARBA00022722"/>
    </source>
</evidence>
<evidence type="ECO:0000256" key="1">
    <source>
        <dbReference type="ARBA" id="ARBA00006847"/>
    </source>
</evidence>
<keyword evidence="13" id="KW-1185">Reference proteome</keyword>
<dbReference type="SMART" id="SM00490">
    <property type="entry name" value="HELICc"/>
    <property type="match status" value="1"/>
</dbReference>
<dbReference type="Pfam" id="PF22590">
    <property type="entry name" value="Cas3-like_C_2"/>
    <property type="match status" value="1"/>
</dbReference>
<dbReference type="CDD" id="cd09641">
    <property type="entry name" value="Cas3''_I"/>
    <property type="match status" value="1"/>
</dbReference>
<keyword evidence="3" id="KW-0540">Nuclease</keyword>
<dbReference type="InterPro" id="IPR014001">
    <property type="entry name" value="Helicase_ATP-bd"/>
</dbReference>
<reference evidence="12 13" key="1">
    <citation type="submission" date="2007-01" db="EMBL/GenBank/DDBJ databases">
        <title>Complete sequence of Psychromonas ingrahamii 37.</title>
        <authorList>
            <consortium name="US DOE Joint Genome Institute"/>
            <person name="Copeland A."/>
            <person name="Lucas S."/>
            <person name="Lapidus A."/>
            <person name="Barry K."/>
            <person name="Detter J.C."/>
            <person name="Glavina del Rio T."/>
            <person name="Hammon N."/>
            <person name="Israni S."/>
            <person name="Dalin E."/>
            <person name="Tice H."/>
            <person name="Pitluck S."/>
            <person name="Thompson L.S."/>
            <person name="Brettin T."/>
            <person name="Bruce D."/>
            <person name="Han C."/>
            <person name="Tapia R."/>
            <person name="Schmutz J."/>
            <person name="Larimer F."/>
            <person name="Land M."/>
            <person name="Hauser L."/>
            <person name="Kyrpides N."/>
            <person name="Ivanova N."/>
            <person name="Staley J."/>
            <person name="Richardson P."/>
        </authorList>
    </citation>
    <scope>NUCLEOTIDE SEQUENCE [LARGE SCALE GENOMIC DNA]</scope>
    <source>
        <strain evidence="12 13">37</strain>
    </source>
</reference>
<dbReference type="InterPro" id="IPR006483">
    <property type="entry name" value="CRISPR-assoc_Cas3_HD"/>
</dbReference>
<dbReference type="eggNOG" id="COG1203">
    <property type="taxonomic scope" value="Bacteria"/>
</dbReference>
<dbReference type="NCBIfam" id="TIGR01587">
    <property type="entry name" value="cas3_core"/>
    <property type="match status" value="1"/>
</dbReference>
<dbReference type="NCBIfam" id="TIGR01596">
    <property type="entry name" value="cas3_HD"/>
    <property type="match status" value="1"/>
</dbReference>
<dbReference type="GO" id="GO:0046872">
    <property type="term" value="F:metal ion binding"/>
    <property type="evidence" value="ECO:0007669"/>
    <property type="project" value="UniProtKB-KW"/>
</dbReference>
<dbReference type="InterPro" id="IPR011545">
    <property type="entry name" value="DEAD/DEAH_box_helicase_dom"/>
</dbReference>
<dbReference type="GO" id="GO:0003723">
    <property type="term" value="F:RNA binding"/>
    <property type="evidence" value="ECO:0007669"/>
    <property type="project" value="TreeGrafter"/>
</dbReference>
<evidence type="ECO:0000256" key="9">
    <source>
        <dbReference type="ARBA" id="ARBA00023118"/>
    </source>
</evidence>
<comment type="similarity">
    <text evidence="1">In the N-terminal section; belongs to the CRISPR-associated nuclease Cas3-HD family.</text>
</comment>
<dbReference type="HOGENOM" id="CLU_013924_2_0_6"/>
<dbReference type="Gene3D" id="3.40.50.300">
    <property type="entry name" value="P-loop containing nucleotide triphosphate hydrolases"/>
    <property type="match status" value="2"/>
</dbReference>
<dbReference type="Pfam" id="PF18019">
    <property type="entry name" value="Cas3_HD"/>
    <property type="match status" value="1"/>
</dbReference>
<dbReference type="GO" id="GO:0004518">
    <property type="term" value="F:nuclease activity"/>
    <property type="evidence" value="ECO:0007669"/>
    <property type="project" value="UniProtKB-KW"/>
</dbReference>
<dbReference type="Gene3D" id="1.10.3210.30">
    <property type="match status" value="1"/>
</dbReference>
<dbReference type="PANTHER" id="PTHR47963">
    <property type="entry name" value="DEAD-BOX ATP-DEPENDENT RNA HELICASE 47, MITOCHONDRIAL"/>
    <property type="match status" value="1"/>
</dbReference>
<dbReference type="OrthoDB" id="9810236at2"/>
<gene>
    <name evidence="12" type="ordered locus">Ping_1586</name>
</gene>
<keyword evidence="5" id="KW-0547">Nucleotide-binding</keyword>
<proteinExistence type="inferred from homology"/>
<evidence type="ECO:0000256" key="4">
    <source>
        <dbReference type="ARBA" id="ARBA00022723"/>
    </source>
</evidence>
<dbReference type="AlphaFoldDB" id="A1SV69"/>
<dbReference type="Pfam" id="PF00270">
    <property type="entry name" value="DEAD"/>
    <property type="match status" value="1"/>
</dbReference>
<dbReference type="GO" id="GO:0016787">
    <property type="term" value="F:hydrolase activity"/>
    <property type="evidence" value="ECO:0007669"/>
    <property type="project" value="UniProtKB-KW"/>
</dbReference>
<evidence type="ECO:0000256" key="8">
    <source>
        <dbReference type="ARBA" id="ARBA00022840"/>
    </source>
</evidence>
<keyword evidence="6" id="KW-0378">Hydrolase</keyword>
<dbReference type="Proteomes" id="UP000000639">
    <property type="component" value="Chromosome"/>
</dbReference>
<evidence type="ECO:0000313" key="13">
    <source>
        <dbReference type="Proteomes" id="UP000000639"/>
    </source>
</evidence>
<evidence type="ECO:0000259" key="11">
    <source>
        <dbReference type="PROSITE" id="PS51643"/>
    </source>
</evidence>
<dbReference type="PROSITE" id="PS51192">
    <property type="entry name" value="HELICASE_ATP_BIND_1"/>
    <property type="match status" value="1"/>
</dbReference>
<evidence type="ECO:0000256" key="2">
    <source>
        <dbReference type="ARBA" id="ARBA00009046"/>
    </source>
</evidence>
<keyword evidence="8" id="KW-0067">ATP-binding</keyword>
<dbReference type="NCBIfam" id="NF007248">
    <property type="entry name" value="PRK09694.1"/>
    <property type="match status" value="1"/>
</dbReference>
<keyword evidence="4" id="KW-0479">Metal-binding</keyword>
<feature type="domain" description="HD Cas3-type" evidence="11">
    <location>
        <begin position="32"/>
        <end position="208"/>
    </location>
</feature>